<evidence type="ECO:0000256" key="10">
    <source>
        <dbReference type="PROSITE-ProRule" id="PRU00169"/>
    </source>
</evidence>
<sequence length="224" mass="24344">MTLRILVVDDDFRVARLHADVVGAQPGMQVAQVVANVRDALRAVTDRAADPAGRIDLALVDLYLPDGSGLDLVRRLDCDVLVLSAAAESGTVRAALRAGAVGYLVKPFAQEALIERLTAWARYRAVLTRADTLTQSELDLAVRALHTRSQHRPKGHSTLTEQTVTQAVLEADRALSAAEVAEQVGVSRATAQRYLAELSESGRIRMQLRYGATGRPEHRYSRPA</sequence>
<keyword evidence="6 9" id="KW-0238">DNA-binding</keyword>
<dbReference type="GO" id="GO:0005737">
    <property type="term" value="C:cytoplasm"/>
    <property type="evidence" value="ECO:0007669"/>
    <property type="project" value="UniProtKB-SubCell"/>
</dbReference>
<dbReference type="InterPro" id="IPR001789">
    <property type="entry name" value="Sig_transdc_resp-reg_receiver"/>
</dbReference>
<dbReference type="Gene3D" id="3.40.50.2300">
    <property type="match status" value="1"/>
</dbReference>
<evidence type="ECO:0000256" key="9">
    <source>
        <dbReference type="PIRNR" id="PIRNR006171"/>
    </source>
</evidence>
<comment type="caution">
    <text evidence="12">The sequence shown here is derived from an EMBL/GenBank/DDBJ whole genome shotgun (WGS) entry which is preliminary data.</text>
</comment>
<dbReference type="RefSeq" id="WP_205258015.1">
    <property type="nucleotide sequence ID" value="NZ_BAAAPV010000002.1"/>
</dbReference>
<dbReference type="Proteomes" id="UP000663801">
    <property type="component" value="Unassembled WGS sequence"/>
</dbReference>
<keyword evidence="8 9" id="KW-0804">Transcription</keyword>
<dbReference type="Gene3D" id="1.10.10.10">
    <property type="entry name" value="Winged helix-like DNA-binding domain superfamily/Winged helix DNA-binding domain"/>
    <property type="match status" value="1"/>
</dbReference>
<evidence type="ECO:0000256" key="4">
    <source>
        <dbReference type="ARBA" id="ARBA00023012"/>
    </source>
</evidence>
<proteinExistence type="predicted"/>
<dbReference type="PANTHER" id="PTHR45526">
    <property type="entry name" value="TRANSCRIPTIONAL REGULATORY PROTEIN DPIA"/>
    <property type="match status" value="1"/>
</dbReference>
<dbReference type="InterPro" id="IPR036390">
    <property type="entry name" value="WH_DNA-bd_sf"/>
</dbReference>
<evidence type="ECO:0000256" key="7">
    <source>
        <dbReference type="ARBA" id="ARBA00023159"/>
    </source>
</evidence>
<evidence type="ECO:0000256" key="2">
    <source>
        <dbReference type="ARBA" id="ARBA00022490"/>
    </source>
</evidence>
<evidence type="ECO:0000313" key="13">
    <source>
        <dbReference type="Proteomes" id="UP000663801"/>
    </source>
</evidence>
<keyword evidence="5 9" id="KW-0805">Transcription regulation</keyword>
<dbReference type="InterPro" id="IPR024187">
    <property type="entry name" value="Sig_transdc_resp-reg_cit/mal"/>
</dbReference>
<dbReference type="SUPFAM" id="SSF46785">
    <property type="entry name" value="Winged helix' DNA-binding domain"/>
    <property type="match status" value="1"/>
</dbReference>
<evidence type="ECO:0000256" key="5">
    <source>
        <dbReference type="ARBA" id="ARBA00023015"/>
    </source>
</evidence>
<evidence type="ECO:0000256" key="8">
    <source>
        <dbReference type="ARBA" id="ARBA00023163"/>
    </source>
</evidence>
<dbReference type="PIRSF" id="PIRSF006171">
    <property type="entry name" value="RR_citrat_malat"/>
    <property type="match status" value="1"/>
</dbReference>
<feature type="modified residue" description="4-aspartylphosphate" evidence="10">
    <location>
        <position position="61"/>
    </location>
</feature>
<keyword evidence="7 9" id="KW-0010">Activator</keyword>
<dbReference type="GO" id="GO:0000156">
    <property type="term" value="F:phosphorelay response regulator activity"/>
    <property type="evidence" value="ECO:0007669"/>
    <property type="project" value="TreeGrafter"/>
</dbReference>
<dbReference type="Pfam" id="PF00072">
    <property type="entry name" value="Response_reg"/>
    <property type="match status" value="1"/>
</dbReference>
<gene>
    <name evidence="12" type="ORF">JL107_15690</name>
</gene>
<dbReference type="PANTHER" id="PTHR45526:SF1">
    <property type="entry name" value="TRANSCRIPTIONAL REGULATORY PROTEIN DCUR-RELATED"/>
    <property type="match status" value="1"/>
</dbReference>
<keyword evidence="4 9" id="KW-0902">Two-component regulatory system</keyword>
<reference evidence="12" key="1">
    <citation type="submission" date="2021-01" db="EMBL/GenBank/DDBJ databases">
        <title>KCTC 19127 draft genome.</title>
        <authorList>
            <person name="An D."/>
        </authorList>
    </citation>
    <scope>NUCLEOTIDE SEQUENCE</scope>
    <source>
        <strain evidence="12">KCTC 19127</strain>
    </source>
</reference>
<dbReference type="PROSITE" id="PS50110">
    <property type="entry name" value="RESPONSE_REGULATORY"/>
    <property type="match status" value="1"/>
</dbReference>
<accession>A0A938YHP7</accession>
<keyword evidence="3 10" id="KW-0597">Phosphoprotein</keyword>
<protein>
    <recommendedName>
        <fullName evidence="9">Transcriptional regulatory protein</fullName>
    </recommendedName>
</protein>
<evidence type="ECO:0000259" key="11">
    <source>
        <dbReference type="PROSITE" id="PS50110"/>
    </source>
</evidence>
<dbReference type="SMART" id="SM00448">
    <property type="entry name" value="REC"/>
    <property type="match status" value="1"/>
</dbReference>
<comment type="subcellular location">
    <subcellularLocation>
        <location evidence="1 9">Cytoplasm</location>
    </subcellularLocation>
</comment>
<dbReference type="Pfam" id="PF09339">
    <property type="entry name" value="HTH_IclR"/>
    <property type="match status" value="1"/>
</dbReference>
<evidence type="ECO:0000256" key="1">
    <source>
        <dbReference type="ARBA" id="ARBA00004496"/>
    </source>
</evidence>
<organism evidence="12 13">
    <name type="scientific">Nakamurella flavida</name>
    <dbReference type="NCBI Taxonomy" id="363630"/>
    <lineage>
        <taxon>Bacteria</taxon>
        <taxon>Bacillati</taxon>
        <taxon>Actinomycetota</taxon>
        <taxon>Actinomycetes</taxon>
        <taxon>Nakamurellales</taxon>
        <taxon>Nakamurellaceae</taxon>
        <taxon>Nakamurella</taxon>
    </lineage>
</organism>
<dbReference type="InterPro" id="IPR005471">
    <property type="entry name" value="Tscrpt_reg_IclR_N"/>
</dbReference>
<evidence type="ECO:0000256" key="3">
    <source>
        <dbReference type="ARBA" id="ARBA00022553"/>
    </source>
</evidence>
<dbReference type="InterPro" id="IPR051271">
    <property type="entry name" value="2C-system_Tx_regulators"/>
</dbReference>
<evidence type="ECO:0000256" key="6">
    <source>
        <dbReference type="ARBA" id="ARBA00023125"/>
    </source>
</evidence>
<keyword evidence="2 9" id="KW-0963">Cytoplasm</keyword>
<dbReference type="GO" id="GO:0003677">
    <property type="term" value="F:DNA binding"/>
    <property type="evidence" value="ECO:0007669"/>
    <property type="project" value="UniProtKB-KW"/>
</dbReference>
<dbReference type="GO" id="GO:0003700">
    <property type="term" value="F:DNA-binding transcription factor activity"/>
    <property type="evidence" value="ECO:0007669"/>
    <property type="project" value="InterPro"/>
</dbReference>
<dbReference type="AlphaFoldDB" id="A0A938YHP7"/>
<evidence type="ECO:0000313" key="12">
    <source>
        <dbReference type="EMBL" id="MBM9477890.1"/>
    </source>
</evidence>
<keyword evidence="13" id="KW-1185">Reference proteome</keyword>
<name>A0A938YHP7_9ACTN</name>
<dbReference type="SUPFAM" id="SSF52172">
    <property type="entry name" value="CheY-like"/>
    <property type="match status" value="1"/>
</dbReference>
<dbReference type="InterPro" id="IPR011006">
    <property type="entry name" value="CheY-like_superfamily"/>
</dbReference>
<dbReference type="InterPro" id="IPR036388">
    <property type="entry name" value="WH-like_DNA-bd_sf"/>
</dbReference>
<dbReference type="EMBL" id="JAERWL010000014">
    <property type="protein sequence ID" value="MBM9477890.1"/>
    <property type="molecule type" value="Genomic_DNA"/>
</dbReference>
<feature type="domain" description="Response regulatory" evidence="11">
    <location>
        <begin position="4"/>
        <end position="121"/>
    </location>
</feature>